<gene>
    <name evidence="1" type="ORF">DERYTH_LOCUS7724</name>
</gene>
<evidence type="ECO:0000313" key="2">
    <source>
        <dbReference type="Proteomes" id="UP000789405"/>
    </source>
</evidence>
<dbReference type="Proteomes" id="UP000789405">
    <property type="component" value="Unassembled WGS sequence"/>
</dbReference>
<organism evidence="1 2">
    <name type="scientific">Dentiscutata erythropus</name>
    <dbReference type="NCBI Taxonomy" id="1348616"/>
    <lineage>
        <taxon>Eukaryota</taxon>
        <taxon>Fungi</taxon>
        <taxon>Fungi incertae sedis</taxon>
        <taxon>Mucoromycota</taxon>
        <taxon>Glomeromycotina</taxon>
        <taxon>Glomeromycetes</taxon>
        <taxon>Diversisporales</taxon>
        <taxon>Gigasporaceae</taxon>
        <taxon>Dentiscutata</taxon>
    </lineage>
</organism>
<comment type="caution">
    <text evidence="1">The sequence shown here is derived from an EMBL/GenBank/DDBJ whole genome shotgun (WGS) entry which is preliminary data.</text>
</comment>
<name>A0A9N9CJZ4_9GLOM</name>
<protein>
    <submittedName>
        <fullName evidence="1">4331_t:CDS:1</fullName>
    </submittedName>
</protein>
<sequence length="51" mass="6158">MFLSLKTVRVMTKKVEAEDYDKLSKEDNIQCFLESLFDDPYEWICQLSFIF</sequence>
<keyword evidence="2" id="KW-1185">Reference proteome</keyword>
<dbReference type="AlphaFoldDB" id="A0A9N9CJZ4"/>
<evidence type="ECO:0000313" key="1">
    <source>
        <dbReference type="EMBL" id="CAG8602652.1"/>
    </source>
</evidence>
<dbReference type="EMBL" id="CAJVPY010003821">
    <property type="protein sequence ID" value="CAG8602652.1"/>
    <property type="molecule type" value="Genomic_DNA"/>
</dbReference>
<proteinExistence type="predicted"/>
<reference evidence="1" key="1">
    <citation type="submission" date="2021-06" db="EMBL/GenBank/DDBJ databases">
        <authorList>
            <person name="Kallberg Y."/>
            <person name="Tangrot J."/>
            <person name="Rosling A."/>
        </authorList>
    </citation>
    <scope>NUCLEOTIDE SEQUENCE</scope>
    <source>
        <strain evidence="1">MA453B</strain>
    </source>
</reference>
<accession>A0A9N9CJZ4</accession>